<comment type="caution">
    <text evidence="8">The sequence shown here is derived from an EMBL/GenBank/DDBJ whole genome shotgun (WGS) entry which is preliminary data.</text>
</comment>
<feature type="domain" description="Peptidase M48" evidence="7">
    <location>
        <begin position="59"/>
        <end position="243"/>
    </location>
</feature>
<dbReference type="AlphaFoldDB" id="A0A418XUY3"/>
<comment type="similarity">
    <text evidence="6">Belongs to the peptidase M48 family.</text>
</comment>
<dbReference type="PANTHER" id="PTHR22726">
    <property type="entry name" value="METALLOENDOPEPTIDASE OMA1"/>
    <property type="match status" value="1"/>
</dbReference>
<dbReference type="RefSeq" id="WP_022984764.1">
    <property type="nucleotide sequence ID" value="NZ_CAXGPP010000054.1"/>
</dbReference>
<evidence type="ECO:0000313" key="8">
    <source>
        <dbReference type="EMBL" id="RJG16511.1"/>
    </source>
</evidence>
<keyword evidence="1 6" id="KW-0645">Protease</keyword>
<keyword evidence="4 6" id="KW-0862">Zinc</keyword>
<dbReference type="InterPro" id="IPR001915">
    <property type="entry name" value="Peptidase_M48"/>
</dbReference>
<accession>A0A418XUY3</accession>
<dbReference type="GO" id="GO:0051603">
    <property type="term" value="P:proteolysis involved in protein catabolic process"/>
    <property type="evidence" value="ECO:0007669"/>
    <property type="project" value="TreeGrafter"/>
</dbReference>
<gene>
    <name evidence="8" type="ORF">D4A39_14785</name>
</gene>
<keyword evidence="2" id="KW-0479">Metal-binding</keyword>
<dbReference type="OrthoDB" id="9810445at2"/>
<proteinExistence type="inferred from homology"/>
<dbReference type="Proteomes" id="UP000283734">
    <property type="component" value="Unassembled WGS sequence"/>
</dbReference>
<evidence type="ECO:0000256" key="1">
    <source>
        <dbReference type="ARBA" id="ARBA00022670"/>
    </source>
</evidence>
<dbReference type="Pfam" id="PF01435">
    <property type="entry name" value="Peptidase_M48"/>
    <property type="match status" value="1"/>
</dbReference>
<dbReference type="Gene3D" id="3.30.2010.10">
    <property type="entry name" value="Metalloproteases ('zincins'), catalytic domain"/>
    <property type="match status" value="1"/>
</dbReference>
<keyword evidence="5 6" id="KW-0482">Metalloprotease</keyword>
<evidence type="ECO:0000256" key="4">
    <source>
        <dbReference type="ARBA" id="ARBA00022833"/>
    </source>
</evidence>
<keyword evidence="3 6" id="KW-0378">Hydrolase</keyword>
<dbReference type="InterPro" id="IPR051156">
    <property type="entry name" value="Mito/Outer_Membr_Metalloprot"/>
</dbReference>
<reference evidence="8 9" key="1">
    <citation type="submission" date="2018-09" db="EMBL/GenBank/DDBJ databases">
        <title>Alcanivorax profundi sp. nov., isolated from 1000 m-depth seawater of the Mariana Trench.</title>
        <authorList>
            <person name="Liu J."/>
        </authorList>
    </citation>
    <scope>NUCLEOTIDE SEQUENCE [LARGE SCALE GENOMIC DNA]</scope>
    <source>
        <strain evidence="8 9">MTEO17</strain>
    </source>
</reference>
<dbReference type="CDD" id="cd07331">
    <property type="entry name" value="M48C_Oma1_like"/>
    <property type="match status" value="1"/>
</dbReference>
<dbReference type="PROSITE" id="PS51257">
    <property type="entry name" value="PROKAR_LIPOPROTEIN"/>
    <property type="match status" value="1"/>
</dbReference>
<evidence type="ECO:0000256" key="3">
    <source>
        <dbReference type="ARBA" id="ARBA00022801"/>
    </source>
</evidence>
<protein>
    <submittedName>
        <fullName evidence="8">M48 family peptidase</fullName>
    </submittedName>
</protein>
<keyword evidence="9" id="KW-1185">Reference proteome</keyword>
<dbReference type="GO" id="GO:0046872">
    <property type="term" value="F:metal ion binding"/>
    <property type="evidence" value="ECO:0007669"/>
    <property type="project" value="UniProtKB-KW"/>
</dbReference>
<name>A0A418XUY3_9GAMM</name>
<dbReference type="EMBL" id="QYYA01000005">
    <property type="protein sequence ID" value="RJG16511.1"/>
    <property type="molecule type" value="Genomic_DNA"/>
</dbReference>
<evidence type="ECO:0000256" key="6">
    <source>
        <dbReference type="RuleBase" id="RU003983"/>
    </source>
</evidence>
<evidence type="ECO:0000256" key="2">
    <source>
        <dbReference type="ARBA" id="ARBA00022723"/>
    </source>
</evidence>
<dbReference type="GO" id="GO:0016020">
    <property type="term" value="C:membrane"/>
    <property type="evidence" value="ECO:0007669"/>
    <property type="project" value="TreeGrafter"/>
</dbReference>
<evidence type="ECO:0000259" key="7">
    <source>
        <dbReference type="Pfam" id="PF01435"/>
    </source>
</evidence>
<evidence type="ECO:0000256" key="5">
    <source>
        <dbReference type="ARBA" id="ARBA00023049"/>
    </source>
</evidence>
<dbReference type="PANTHER" id="PTHR22726:SF24">
    <property type="entry name" value="M48 FAMILY METALLOPEPTIDASE"/>
    <property type="match status" value="1"/>
</dbReference>
<organism evidence="8 9">
    <name type="scientific">Alcanivorax profundi</name>
    <dbReference type="NCBI Taxonomy" id="2338368"/>
    <lineage>
        <taxon>Bacteria</taxon>
        <taxon>Pseudomonadati</taxon>
        <taxon>Pseudomonadota</taxon>
        <taxon>Gammaproteobacteria</taxon>
        <taxon>Oceanospirillales</taxon>
        <taxon>Alcanivoracaceae</taxon>
        <taxon>Alcanivorax</taxon>
    </lineage>
</organism>
<sequence>MQRPWLLLLSLLALSGCDNTPTGREQLALVPDTLMADFGRQAFVQMQQQLPASQDDNANSQVQCVAEHLISRIPARFPGSPLPDSWEIVVFADATPNAFALPGGKIGVNEGLLQVANNDAQLAAVIGHEIAHVLARHGNERLTQELGIKAVLFLIGLFSEGDADTENILQALGVGAWLGIALPFSRAHEEEADVMGLELMASAGFDPRHSTQLWRNMAAASGAQPLEFLSTHPNHESRIEMLGEKMDAALRLYQQSSPVSCNP</sequence>
<evidence type="ECO:0000313" key="9">
    <source>
        <dbReference type="Proteomes" id="UP000283734"/>
    </source>
</evidence>
<comment type="cofactor">
    <cofactor evidence="6">
        <name>Zn(2+)</name>
        <dbReference type="ChEBI" id="CHEBI:29105"/>
    </cofactor>
    <text evidence="6">Binds 1 zinc ion per subunit.</text>
</comment>
<dbReference type="GO" id="GO:0004222">
    <property type="term" value="F:metalloendopeptidase activity"/>
    <property type="evidence" value="ECO:0007669"/>
    <property type="project" value="InterPro"/>
</dbReference>